<dbReference type="RefSeq" id="WP_176638517.1">
    <property type="nucleotide sequence ID" value="NZ_JABXXP010000003.1"/>
</dbReference>
<dbReference type="Pfam" id="PF23982">
    <property type="entry name" value="XM1_gp53_minor_capsid"/>
    <property type="match status" value="2"/>
</dbReference>
<dbReference type="AlphaFoldDB" id="A0A7Y7IT76"/>
<reference evidence="1 2" key="1">
    <citation type="submission" date="2020-06" db="EMBL/GenBank/DDBJ databases">
        <title>Description of novel acetic acid bacteria.</title>
        <authorList>
            <person name="Sombolestani A."/>
        </authorList>
    </citation>
    <scope>NUCLEOTIDE SEQUENCE [LARGE SCALE GENOMIC DNA]</scope>
    <source>
        <strain evidence="1 2">LMG 31431</strain>
    </source>
</reference>
<sequence>MTGFPSSVNYNWPVGNPGDWASTNPRRSTLTWPLGLRAGAAAVAIAAFAWIQPDGVTVLNSDPTSGGGSGASATATLTAEAVSSIAVTVGGTGYLLPPTVSLSGGGGTGATATATVVNGIVTEINVTNGGSGYTSAPAVTLTPATIAPSIPDGFVPREQQGLTTQYLQEATMTIPPGFMVTLADGGDLFCVSATDAARGQKVYASLTDGSIQTNASGQTISGYIETDWLVSLAAPAGDIIAITKGVV</sequence>
<comment type="caution">
    <text evidence="1">The sequence shown here is derived from an EMBL/GenBank/DDBJ whole genome shotgun (WGS) entry which is preliminary data.</text>
</comment>
<evidence type="ECO:0000313" key="1">
    <source>
        <dbReference type="EMBL" id="NVN09717.1"/>
    </source>
</evidence>
<proteinExistence type="predicted"/>
<protein>
    <submittedName>
        <fullName evidence="1">Uncharacterized protein</fullName>
    </submittedName>
</protein>
<dbReference type="InterPro" id="IPR056914">
    <property type="entry name" value="Gp53-like"/>
</dbReference>
<gene>
    <name evidence="1" type="ORF">HUK84_00885</name>
</gene>
<name>A0A7Y7IT76_9PROT</name>
<accession>A0A7Y7IT76</accession>
<organism evidence="1 2">
    <name type="scientific">Nguyenibacter vanlangensis</name>
    <dbReference type="NCBI Taxonomy" id="1216886"/>
    <lineage>
        <taxon>Bacteria</taxon>
        <taxon>Pseudomonadati</taxon>
        <taxon>Pseudomonadota</taxon>
        <taxon>Alphaproteobacteria</taxon>
        <taxon>Acetobacterales</taxon>
        <taxon>Acetobacteraceae</taxon>
        <taxon>Nguyenibacter</taxon>
    </lineage>
</organism>
<dbReference type="Proteomes" id="UP000534870">
    <property type="component" value="Unassembled WGS sequence"/>
</dbReference>
<evidence type="ECO:0000313" key="2">
    <source>
        <dbReference type="Proteomes" id="UP000534870"/>
    </source>
</evidence>
<dbReference type="EMBL" id="JABXXP010000003">
    <property type="protein sequence ID" value="NVN09717.1"/>
    <property type="molecule type" value="Genomic_DNA"/>
</dbReference>